<name>A0A0A1P9S5_RHIZD</name>
<sequence length="314" mass="36988">MAFKAAAFEPKDARIVSEPEYENIEEEDDEFKEKRRKKTGTQALVEFLNTTSPEEFSKPPVPTKRSSFFGRRRKSSTPLKKNYIDIISSPFKKTPMLPRRESCYSSSSTTAVRHLQLVSSILLEDEKSTLQALDEEESDDDHDMIERGLRQRLNRYRVLGADKPSDVVTKVLTREHITALENMVKQCPKNNKQAKVRHVQVQTVDCESDKQEEPEEKNKYTIEERYHQMELELKHERLLRQRLQATLEETLDHFEVLSGLAYKKLREVWEEKIKWENACMQIKERCWQDHQQQILGQHYYDKNGQQDDASLIIE</sequence>
<reference evidence="2 3" key="1">
    <citation type="journal article" date="2016" name="Proc. Natl. Acad. Sci. U.S.A.">
        <title>Lipid metabolic changes in an early divergent fungus govern the establishment of a mutualistic symbiosis with endobacteria.</title>
        <authorList>
            <person name="Lastovetsky O.A."/>
            <person name="Gaspar M.L."/>
            <person name="Mondo S.J."/>
            <person name="LaButti K.M."/>
            <person name="Sandor L."/>
            <person name="Grigoriev I.V."/>
            <person name="Henry S.A."/>
            <person name="Pawlowska T.E."/>
        </authorList>
    </citation>
    <scope>NUCLEOTIDE SEQUENCE [LARGE SCALE GENOMIC DNA]</scope>
    <source>
        <strain evidence="2 3">ATCC 11559</strain>
    </source>
</reference>
<proteinExistence type="predicted"/>
<dbReference type="VEuPathDB" id="FungiDB:BCV72DRAFT_222521"/>
<dbReference type="Proteomes" id="UP000242381">
    <property type="component" value="Unassembled WGS sequence"/>
</dbReference>
<dbReference type="AlphaFoldDB" id="A0A0A1P9S5"/>
<dbReference type="OMA" id="WENACFE"/>
<evidence type="ECO:0000313" key="3">
    <source>
        <dbReference type="Proteomes" id="UP000242381"/>
    </source>
</evidence>
<accession>A0A0A1P9S5</accession>
<evidence type="ECO:0000256" key="1">
    <source>
        <dbReference type="SAM" id="MobiDB-lite"/>
    </source>
</evidence>
<protein>
    <submittedName>
        <fullName evidence="2">Uncharacterized protein</fullName>
    </submittedName>
</protein>
<feature type="compositionally biased region" description="Acidic residues" evidence="1">
    <location>
        <begin position="19"/>
        <end position="30"/>
    </location>
</feature>
<dbReference type="EMBL" id="KV921310">
    <property type="protein sequence ID" value="ORE19476.1"/>
    <property type="molecule type" value="Genomic_DNA"/>
</dbReference>
<evidence type="ECO:0000313" key="2">
    <source>
        <dbReference type="EMBL" id="ORE19476.1"/>
    </source>
</evidence>
<gene>
    <name evidence="2" type="ORF">BCV71DRAFT_101515</name>
</gene>
<feature type="region of interest" description="Disordered" evidence="1">
    <location>
        <begin position="48"/>
        <end position="74"/>
    </location>
</feature>
<feature type="region of interest" description="Disordered" evidence="1">
    <location>
        <begin position="18"/>
        <end position="37"/>
    </location>
</feature>
<organism evidence="2 3">
    <name type="scientific">Rhizopus microsporus</name>
    <dbReference type="NCBI Taxonomy" id="58291"/>
    <lineage>
        <taxon>Eukaryota</taxon>
        <taxon>Fungi</taxon>
        <taxon>Fungi incertae sedis</taxon>
        <taxon>Mucoromycota</taxon>
        <taxon>Mucoromycotina</taxon>
        <taxon>Mucoromycetes</taxon>
        <taxon>Mucorales</taxon>
        <taxon>Mucorineae</taxon>
        <taxon>Rhizopodaceae</taxon>
        <taxon>Rhizopus</taxon>
    </lineage>
</organism>